<evidence type="ECO:0000256" key="4">
    <source>
        <dbReference type="ARBA" id="ARBA00023136"/>
    </source>
</evidence>
<dbReference type="SUPFAM" id="SSF161098">
    <property type="entry name" value="MetI-like"/>
    <property type="match status" value="1"/>
</dbReference>
<evidence type="ECO:0000313" key="7">
    <source>
        <dbReference type="EMBL" id="GAI56929.1"/>
    </source>
</evidence>
<comment type="caution">
    <text evidence="7">The sequence shown here is derived from an EMBL/GenBank/DDBJ whole genome shotgun (WGS) entry which is preliminary data.</text>
</comment>
<dbReference type="InterPro" id="IPR000515">
    <property type="entry name" value="MetI-like"/>
</dbReference>
<feature type="non-terminal residue" evidence="7">
    <location>
        <position position="1"/>
    </location>
</feature>
<dbReference type="GO" id="GO:0016020">
    <property type="term" value="C:membrane"/>
    <property type="evidence" value="ECO:0007669"/>
    <property type="project" value="UniProtKB-SubCell"/>
</dbReference>
<dbReference type="Gene3D" id="1.10.3720.10">
    <property type="entry name" value="MetI-like"/>
    <property type="match status" value="1"/>
</dbReference>
<keyword evidence="4 5" id="KW-0472">Membrane</keyword>
<dbReference type="Pfam" id="PF00528">
    <property type="entry name" value="BPD_transp_1"/>
    <property type="match status" value="1"/>
</dbReference>
<evidence type="ECO:0000256" key="1">
    <source>
        <dbReference type="ARBA" id="ARBA00004141"/>
    </source>
</evidence>
<evidence type="ECO:0000256" key="3">
    <source>
        <dbReference type="ARBA" id="ARBA00022989"/>
    </source>
</evidence>
<organism evidence="7">
    <name type="scientific">marine sediment metagenome</name>
    <dbReference type="NCBI Taxonomy" id="412755"/>
    <lineage>
        <taxon>unclassified sequences</taxon>
        <taxon>metagenomes</taxon>
        <taxon>ecological metagenomes</taxon>
    </lineage>
</organism>
<comment type="subcellular location">
    <subcellularLocation>
        <location evidence="1">Membrane</location>
        <topology evidence="1">Multi-pass membrane protein</topology>
    </subcellularLocation>
</comment>
<dbReference type="InterPro" id="IPR035906">
    <property type="entry name" value="MetI-like_sf"/>
</dbReference>
<feature type="non-terminal residue" evidence="7">
    <location>
        <position position="244"/>
    </location>
</feature>
<gene>
    <name evidence="7" type="ORF">S06H3_53477</name>
</gene>
<proteinExistence type="predicted"/>
<dbReference type="GO" id="GO:0055085">
    <property type="term" value="P:transmembrane transport"/>
    <property type="evidence" value="ECO:0007669"/>
    <property type="project" value="InterPro"/>
</dbReference>
<sequence>SYVRALAHGNLGISFRSRRDVAQVLAERVWRTVVLVAGGETLALLFGTCLGLVSAWRRGTRVEMTILLWALFSWGLPTFFLGIILLLLARGHLPIDGMVVPGLKPEAGLVYWADVGKHLILPTLTMAIVYTSSYVMIMRSSVVEVLSEDYILTAKAKGLNTFQILRDHALKNAMLPMVTMVALNLGYTVGGAIQVETVFSWPGIGRLMYDAVQLRDYPILPGHLRDDPHHLQQLAHPLKGEFRP</sequence>
<feature type="domain" description="ABC transmembrane type-1" evidence="6">
    <location>
        <begin position="29"/>
        <end position="244"/>
    </location>
</feature>
<protein>
    <recommendedName>
        <fullName evidence="6">ABC transmembrane type-1 domain-containing protein</fullName>
    </recommendedName>
</protein>
<name>X1RN18_9ZZZZ</name>
<evidence type="ECO:0000256" key="5">
    <source>
        <dbReference type="SAM" id="Phobius"/>
    </source>
</evidence>
<dbReference type="AlphaFoldDB" id="X1RN18"/>
<keyword evidence="3 5" id="KW-1133">Transmembrane helix</keyword>
<evidence type="ECO:0000256" key="2">
    <source>
        <dbReference type="ARBA" id="ARBA00022692"/>
    </source>
</evidence>
<dbReference type="PANTHER" id="PTHR43376:SF1">
    <property type="entry name" value="OLIGOPEPTIDE TRANSPORT SYSTEM PERMEASE PROTEIN"/>
    <property type="match status" value="1"/>
</dbReference>
<dbReference type="PANTHER" id="PTHR43376">
    <property type="entry name" value="OLIGOPEPTIDE TRANSPORT SYSTEM PERMEASE PROTEIN"/>
    <property type="match status" value="1"/>
</dbReference>
<accession>X1RN18</accession>
<evidence type="ECO:0000259" key="6">
    <source>
        <dbReference type="PROSITE" id="PS50928"/>
    </source>
</evidence>
<dbReference type="EMBL" id="BARV01034098">
    <property type="protein sequence ID" value="GAI56929.1"/>
    <property type="molecule type" value="Genomic_DNA"/>
</dbReference>
<dbReference type="PROSITE" id="PS50928">
    <property type="entry name" value="ABC_TM1"/>
    <property type="match status" value="1"/>
</dbReference>
<feature type="transmembrane region" description="Helical" evidence="5">
    <location>
        <begin position="33"/>
        <end position="54"/>
    </location>
</feature>
<reference evidence="7" key="1">
    <citation type="journal article" date="2014" name="Front. Microbiol.">
        <title>High frequency of phylogenetically diverse reductive dehalogenase-homologous genes in deep subseafloor sedimentary metagenomes.</title>
        <authorList>
            <person name="Kawai M."/>
            <person name="Futagami T."/>
            <person name="Toyoda A."/>
            <person name="Takaki Y."/>
            <person name="Nishi S."/>
            <person name="Hori S."/>
            <person name="Arai W."/>
            <person name="Tsubouchi T."/>
            <person name="Morono Y."/>
            <person name="Uchiyama I."/>
            <person name="Ito T."/>
            <person name="Fujiyama A."/>
            <person name="Inagaki F."/>
            <person name="Takami H."/>
        </authorList>
    </citation>
    <scope>NUCLEOTIDE SEQUENCE</scope>
    <source>
        <strain evidence="7">Expedition CK06-06</strain>
    </source>
</reference>
<keyword evidence="2 5" id="KW-0812">Transmembrane</keyword>
<feature type="transmembrane region" description="Helical" evidence="5">
    <location>
        <begin position="66"/>
        <end position="89"/>
    </location>
</feature>
<feature type="transmembrane region" description="Helical" evidence="5">
    <location>
        <begin position="109"/>
        <end position="130"/>
    </location>
</feature>
<dbReference type="CDD" id="cd06261">
    <property type="entry name" value="TM_PBP2"/>
    <property type="match status" value="1"/>
</dbReference>